<evidence type="ECO:0000313" key="1">
    <source>
        <dbReference type="EMBL" id="MBI4727557.1"/>
    </source>
</evidence>
<organism evidence="1 2">
    <name type="scientific">candidate division TA06 bacterium</name>
    <dbReference type="NCBI Taxonomy" id="2250710"/>
    <lineage>
        <taxon>Bacteria</taxon>
        <taxon>Bacteria division TA06</taxon>
    </lineage>
</organism>
<comment type="caution">
    <text evidence="1">The sequence shown here is derived from an EMBL/GenBank/DDBJ whole genome shotgun (WGS) entry which is preliminary data.</text>
</comment>
<gene>
    <name evidence="1" type="ORF">HY768_10150</name>
</gene>
<sequence length="102" mass="11542">MSFPHQPQPVKYFLGLIYNGQVSLWDLERVLQNRFDFIDRKSPALEFDGFTDYYQKEMGQTSTAPGGACTDCKARIGWPSSSFWPTSWRTNTAGKSNPKAGL</sequence>
<dbReference type="Pfam" id="PF14385">
    <property type="entry name" value="DUF4416"/>
    <property type="match status" value="1"/>
</dbReference>
<dbReference type="Proteomes" id="UP000736328">
    <property type="component" value="Unassembled WGS sequence"/>
</dbReference>
<evidence type="ECO:0000313" key="2">
    <source>
        <dbReference type="Proteomes" id="UP000736328"/>
    </source>
</evidence>
<dbReference type="EMBL" id="JACQXR010000137">
    <property type="protein sequence ID" value="MBI4727557.1"/>
    <property type="molecule type" value="Genomic_DNA"/>
</dbReference>
<dbReference type="AlphaFoldDB" id="A0A933ID04"/>
<protein>
    <submittedName>
        <fullName evidence="1">DUF4416 family protein</fullName>
    </submittedName>
</protein>
<proteinExistence type="predicted"/>
<dbReference type="InterPro" id="IPR025529">
    <property type="entry name" value="DUF4416"/>
</dbReference>
<accession>A0A933ID04</accession>
<reference evidence="1" key="1">
    <citation type="submission" date="2020-07" db="EMBL/GenBank/DDBJ databases">
        <title>Huge and variable diversity of episymbiotic CPR bacteria and DPANN archaea in groundwater ecosystems.</title>
        <authorList>
            <person name="He C.Y."/>
            <person name="Keren R."/>
            <person name="Whittaker M."/>
            <person name="Farag I.F."/>
            <person name="Doudna J."/>
            <person name="Cate J.H.D."/>
            <person name="Banfield J.F."/>
        </authorList>
    </citation>
    <scope>NUCLEOTIDE SEQUENCE</scope>
    <source>
        <strain evidence="1">NC_groundwater_1520_Pr4_B-0.1um_53_5</strain>
    </source>
</reference>
<name>A0A933ID04_UNCT6</name>